<keyword evidence="2" id="KW-1185">Reference proteome</keyword>
<reference evidence="1" key="1">
    <citation type="submission" date="2021-06" db="EMBL/GenBank/DDBJ databases">
        <authorList>
            <person name="Kallberg Y."/>
            <person name="Tangrot J."/>
            <person name="Rosling A."/>
        </authorList>
    </citation>
    <scope>NUCLEOTIDE SEQUENCE</scope>
    <source>
        <strain evidence="1">MA461A</strain>
    </source>
</reference>
<dbReference type="EMBL" id="CAJVQC010055349">
    <property type="protein sequence ID" value="CAG8795256.1"/>
    <property type="molecule type" value="Genomic_DNA"/>
</dbReference>
<evidence type="ECO:0000313" key="1">
    <source>
        <dbReference type="EMBL" id="CAG8795256.1"/>
    </source>
</evidence>
<feature type="non-terminal residue" evidence="1">
    <location>
        <position position="43"/>
    </location>
</feature>
<comment type="caution">
    <text evidence="1">The sequence shown here is derived from an EMBL/GenBank/DDBJ whole genome shotgun (WGS) entry which is preliminary data.</text>
</comment>
<sequence>YEKVVYARIARVLLPMVESVTLQELYKAADRLSATQRRVTRMS</sequence>
<evidence type="ECO:0000313" key="2">
    <source>
        <dbReference type="Proteomes" id="UP000789920"/>
    </source>
</evidence>
<accession>A0ACA9RJD0</accession>
<proteinExistence type="predicted"/>
<gene>
    <name evidence="1" type="ORF">RPERSI_LOCUS19922</name>
</gene>
<feature type="non-terminal residue" evidence="1">
    <location>
        <position position="1"/>
    </location>
</feature>
<dbReference type="Proteomes" id="UP000789920">
    <property type="component" value="Unassembled WGS sequence"/>
</dbReference>
<name>A0ACA9RJD0_9GLOM</name>
<protein>
    <submittedName>
        <fullName evidence="1">29330_t:CDS:1</fullName>
    </submittedName>
</protein>
<organism evidence="1 2">
    <name type="scientific">Racocetra persica</name>
    <dbReference type="NCBI Taxonomy" id="160502"/>
    <lineage>
        <taxon>Eukaryota</taxon>
        <taxon>Fungi</taxon>
        <taxon>Fungi incertae sedis</taxon>
        <taxon>Mucoromycota</taxon>
        <taxon>Glomeromycotina</taxon>
        <taxon>Glomeromycetes</taxon>
        <taxon>Diversisporales</taxon>
        <taxon>Gigasporaceae</taxon>
        <taxon>Racocetra</taxon>
    </lineage>
</organism>